<dbReference type="CDD" id="cd12215">
    <property type="entry name" value="ChiC_BD"/>
    <property type="match status" value="2"/>
</dbReference>
<dbReference type="SUPFAM" id="SSF51055">
    <property type="entry name" value="Carbohydrate binding domain"/>
    <property type="match status" value="2"/>
</dbReference>
<reference evidence="5" key="1">
    <citation type="journal article" date="2019" name="Int. J. Syst. Evol. Microbiol.">
        <title>The Global Catalogue of Microorganisms (GCM) 10K type strain sequencing project: providing services to taxonomists for standard genome sequencing and annotation.</title>
        <authorList>
            <consortium name="The Broad Institute Genomics Platform"/>
            <consortium name="The Broad Institute Genome Sequencing Center for Infectious Disease"/>
            <person name="Wu L."/>
            <person name="Ma J."/>
        </authorList>
    </citation>
    <scope>NUCLEOTIDE SEQUENCE [LARGE SCALE GENOMIC DNA]</scope>
    <source>
        <strain evidence="5">NBRC 104970</strain>
    </source>
</reference>
<evidence type="ECO:0000313" key="4">
    <source>
        <dbReference type="EMBL" id="GLS05369.1"/>
    </source>
</evidence>
<feature type="domain" description="Chitin-binding type-3" evidence="3">
    <location>
        <begin position="95"/>
        <end position="137"/>
    </location>
</feature>
<dbReference type="RefSeq" id="WP_018749377.1">
    <property type="nucleotide sequence ID" value="NZ_BSOZ01000044.1"/>
</dbReference>
<evidence type="ECO:0000256" key="2">
    <source>
        <dbReference type="SAM" id="SignalP"/>
    </source>
</evidence>
<dbReference type="Gene3D" id="2.10.10.20">
    <property type="entry name" value="Carbohydrate-binding module superfamily 5/12"/>
    <property type="match status" value="2"/>
</dbReference>
<comment type="caution">
    <text evidence="4">The sequence shown here is derived from an EMBL/GenBank/DDBJ whole genome shotgun (WGS) entry which is preliminary data.</text>
</comment>
<organism evidence="4 5">
    <name type="scientific">Chitiniphilus shinanonensis</name>
    <dbReference type="NCBI Taxonomy" id="553088"/>
    <lineage>
        <taxon>Bacteria</taxon>
        <taxon>Pseudomonadati</taxon>
        <taxon>Pseudomonadota</taxon>
        <taxon>Betaproteobacteria</taxon>
        <taxon>Neisseriales</taxon>
        <taxon>Chitinibacteraceae</taxon>
        <taxon>Chitiniphilus</taxon>
    </lineage>
</organism>
<gene>
    <name evidence="4" type="ORF">GCM10007860_25210</name>
</gene>
<proteinExistence type="predicted"/>
<feature type="signal peptide" evidence="2">
    <location>
        <begin position="1"/>
        <end position="24"/>
    </location>
</feature>
<dbReference type="EMBL" id="BSOZ01000044">
    <property type="protein sequence ID" value="GLS05369.1"/>
    <property type="molecule type" value="Genomic_DNA"/>
</dbReference>
<dbReference type="InterPro" id="IPR003610">
    <property type="entry name" value="CBM5/12"/>
</dbReference>
<feature type="domain" description="Chitin-binding type-3" evidence="3">
    <location>
        <begin position="142"/>
        <end position="186"/>
    </location>
</feature>
<dbReference type="InterPro" id="IPR036573">
    <property type="entry name" value="CBM_sf_5/12"/>
</dbReference>
<evidence type="ECO:0000313" key="5">
    <source>
        <dbReference type="Proteomes" id="UP001156836"/>
    </source>
</evidence>
<protein>
    <recommendedName>
        <fullName evidence="3">Chitin-binding type-3 domain-containing protein</fullName>
    </recommendedName>
</protein>
<feature type="chain" id="PRO_5045788058" description="Chitin-binding type-3 domain-containing protein" evidence="2">
    <location>
        <begin position="25"/>
        <end position="314"/>
    </location>
</feature>
<sequence length="314" mass="33535">MQAPSLARGLAILAGTLCAAPALACLPPLIIPLAPAPNGPEGQLPLVLPNIAQQPVGVIPPNPCPVPGRYGNDAPLPSLSDADYQRLFGGGTPLPAAWDVARVYNAGDTASVDGVGWRAKWWTQGERPGSGGAWEPLDNGTAGAWSNSIAYSGGAQVVYNGLVYRARWWTQGEVPGSQQWGAWELLPDVPPPSGLPQTFLANVYRILDATQATQRYDFFINTPIGPRTPAPARWEIHVNGEVAASDTLFHQVVTDCPEPKPGNPVCEARYAWTASATLPATRIDPTSRVSVWLCNAANVCRPTSQLWARFGTWF</sequence>
<evidence type="ECO:0000256" key="1">
    <source>
        <dbReference type="ARBA" id="ARBA00022801"/>
    </source>
</evidence>
<dbReference type="Proteomes" id="UP001156836">
    <property type="component" value="Unassembled WGS sequence"/>
</dbReference>
<keyword evidence="5" id="KW-1185">Reference proteome</keyword>
<evidence type="ECO:0000259" key="3">
    <source>
        <dbReference type="SMART" id="SM00495"/>
    </source>
</evidence>
<name>A0ABQ6BUN7_9NEIS</name>
<keyword evidence="2" id="KW-0732">Signal</keyword>
<accession>A0ABQ6BUN7</accession>
<dbReference type="SMART" id="SM00495">
    <property type="entry name" value="ChtBD3"/>
    <property type="match status" value="2"/>
</dbReference>
<dbReference type="Pfam" id="PF02839">
    <property type="entry name" value="CBM_5_12"/>
    <property type="match status" value="2"/>
</dbReference>
<keyword evidence="1" id="KW-0378">Hydrolase</keyword>